<feature type="region of interest" description="Disordered" evidence="1">
    <location>
        <begin position="468"/>
        <end position="489"/>
    </location>
</feature>
<evidence type="ECO:0000256" key="1">
    <source>
        <dbReference type="SAM" id="MobiDB-lite"/>
    </source>
</evidence>
<accession>A0ABT6P114</accession>
<dbReference type="EMBL" id="JARZHI010000039">
    <property type="protein sequence ID" value="MDI1434258.1"/>
    <property type="molecule type" value="Genomic_DNA"/>
</dbReference>
<dbReference type="Pfam" id="PF13424">
    <property type="entry name" value="TPR_12"/>
    <property type="match status" value="1"/>
</dbReference>
<dbReference type="Proteomes" id="UP001160301">
    <property type="component" value="Unassembled WGS sequence"/>
</dbReference>
<gene>
    <name evidence="2" type="ORF">QHF89_32470</name>
</gene>
<proteinExistence type="predicted"/>
<dbReference type="Gene3D" id="1.25.40.10">
    <property type="entry name" value="Tetratricopeptide repeat domain"/>
    <property type="match status" value="1"/>
</dbReference>
<name>A0ABT6P114_9BACT</name>
<dbReference type="InterPro" id="IPR011990">
    <property type="entry name" value="TPR-like_helical_dom_sf"/>
</dbReference>
<keyword evidence="3" id="KW-1185">Reference proteome</keyword>
<dbReference type="RefSeq" id="WP_136971382.1">
    <property type="nucleotide sequence ID" value="NZ_JARZHI010000039.1"/>
</dbReference>
<evidence type="ECO:0000313" key="3">
    <source>
        <dbReference type="Proteomes" id="UP001160301"/>
    </source>
</evidence>
<sequence length="489" mass="55024">MRALHLIGLRTATGEKVRLYPADASPLFLPSWLVESDREILLAFYQQILAEDTLRRVEVEWYRSVVDADREFLRNLRERHGSDEYLVVVKVRRPDVDLNDVLAQPELQGLQHVAIASDCPVAHESLGKLGEMGRLVQTTADEIYEEMVRDFGLREDGVQLVEPLVQTLLNPILIIETYNALLDVHAENVARENQRDAIYLRILGRLLDTMPGGEVVALVALALRGEEGLAAAIDEPERTSVFASLRGRMLVRDQKVIRWARFLSEEFVRELLRERVQRLAYPRTRPAHGARRVVKWLDPVAPPVAKDHLRAEVLAILGWLSEGQLGRARTELQALESRLDEPGVTMETRSLYWLVAAHILRQEGRWAEAEPLFREALRLQEEGGVGANARGVTIDGLARGLRDNGCWAEAEPMFLEALRLKREGAASPKSLAMTLRAYSEGLRAHGRHEEALRLEVEAELAEASTRIAEISAQATTREAPEPDDSDRGD</sequence>
<evidence type="ECO:0000313" key="2">
    <source>
        <dbReference type="EMBL" id="MDI1434258.1"/>
    </source>
</evidence>
<protein>
    <submittedName>
        <fullName evidence="2">Tetratricopeptide repeat protein</fullName>
    </submittedName>
</protein>
<reference evidence="2 3" key="1">
    <citation type="submission" date="2023-04" db="EMBL/GenBank/DDBJ databases">
        <title>The genome sequence of Polyangium sorediatum DSM14670.</title>
        <authorList>
            <person name="Zhang X."/>
        </authorList>
    </citation>
    <scope>NUCLEOTIDE SEQUENCE [LARGE SCALE GENOMIC DNA]</scope>
    <source>
        <strain evidence="2 3">DSM 14670</strain>
    </source>
</reference>
<comment type="caution">
    <text evidence="2">The sequence shown here is derived from an EMBL/GenBank/DDBJ whole genome shotgun (WGS) entry which is preliminary data.</text>
</comment>
<dbReference type="SUPFAM" id="SSF48452">
    <property type="entry name" value="TPR-like"/>
    <property type="match status" value="1"/>
</dbReference>
<organism evidence="2 3">
    <name type="scientific">Polyangium sorediatum</name>
    <dbReference type="NCBI Taxonomy" id="889274"/>
    <lineage>
        <taxon>Bacteria</taxon>
        <taxon>Pseudomonadati</taxon>
        <taxon>Myxococcota</taxon>
        <taxon>Polyangia</taxon>
        <taxon>Polyangiales</taxon>
        <taxon>Polyangiaceae</taxon>
        <taxon>Polyangium</taxon>
    </lineage>
</organism>